<feature type="compositionally biased region" description="Polar residues" evidence="1">
    <location>
        <begin position="144"/>
        <end position="153"/>
    </location>
</feature>
<evidence type="ECO:0000256" key="1">
    <source>
        <dbReference type="SAM" id="MobiDB-lite"/>
    </source>
</evidence>
<feature type="compositionally biased region" description="Basic and acidic residues" evidence="1">
    <location>
        <begin position="12"/>
        <end position="25"/>
    </location>
</feature>
<feature type="compositionally biased region" description="Basic and acidic residues" evidence="1">
    <location>
        <begin position="229"/>
        <end position="240"/>
    </location>
</feature>
<feature type="region of interest" description="Disordered" evidence="1">
    <location>
        <begin position="1"/>
        <end position="263"/>
    </location>
</feature>
<dbReference type="OrthoDB" id="2435789at2759"/>
<feature type="compositionally biased region" description="Basic and acidic residues" evidence="1">
    <location>
        <begin position="619"/>
        <end position="630"/>
    </location>
</feature>
<feature type="compositionally biased region" description="Basic and acidic residues" evidence="1">
    <location>
        <begin position="324"/>
        <end position="334"/>
    </location>
</feature>
<feature type="compositionally biased region" description="Polar residues" evidence="1">
    <location>
        <begin position="54"/>
        <end position="65"/>
    </location>
</feature>
<protein>
    <submittedName>
        <fullName evidence="2">Uncharacterized protein</fullName>
    </submittedName>
</protein>
<accession>A0A8H7QBI4</accession>
<proteinExistence type="predicted"/>
<dbReference type="EMBL" id="JAEPRA010000001">
    <property type="protein sequence ID" value="KAG2188805.1"/>
    <property type="molecule type" value="Genomic_DNA"/>
</dbReference>
<feature type="compositionally biased region" description="Basic and acidic residues" evidence="1">
    <location>
        <begin position="97"/>
        <end position="143"/>
    </location>
</feature>
<sequence>MEAKDNPPAASPDKKEEAPKEKEAVADWAQSVKDSKWASAEPTPSLETRHLKQDFNTSAPNWASAGNSQNNNGNRKNSGYGYNDNYKKDQSYNTRGGDYRRNNGWDSRAYDKFSQHSDQNRSKYDTRGYEPRNFDNRFDKRQQNDPTLNRQTFSPSSESKWASASVLNKSGSEDLGQGGVAQTNDASNLEIRPWNKRFLAGQDDSTAASKHAPKNGTMSPGLSAVPTDVDTKTAEEKGKDIASQVRGDVQLPVTPESTNDSEDVKKFVCAWQHGNEEVATESNVLQTDAENKSHEQPPSIKKRPSIDIGYWGRPPTVDSEATDVQDKNPKKSPGDTKPPTSTVNKKSKDFQGSSASIYATKGNGHTSKPEGHGDGHPKKSHGSTERHSAFADSPSQHSNGRKDRHNTRQASVDHSKPGKVEDRIATGGFVKHNIDEDALNARIERIRLQNEKIQQRQKLIEEEEMEISKQLQLEKEERDQRRKESEKAEEAARLAAEEVKRDRMEREKRIAEEIRVEREANAARKVKALASRDWDAEKGDDDLYIKEGRNRGDFNNRDRSSRNHRGFPGRQAEEDRKKNASEAKSFTVTEEKWPDLGGAAGSPAKAAVWPARAASEAKLQMKQEPSKEAPVKSPPATKASAPNWASLTATKSAESKNTEEGNKKESVSWEDIIAKQKPVTDWATDSPTNEDIDFEDSPFK</sequence>
<feature type="compositionally biased region" description="Polar residues" evidence="1">
    <location>
        <begin position="338"/>
        <end position="357"/>
    </location>
</feature>
<feature type="compositionally biased region" description="Basic and acidic residues" evidence="1">
    <location>
        <begin position="530"/>
        <end position="561"/>
    </location>
</feature>
<feature type="compositionally biased region" description="Basic and acidic residues" evidence="1">
    <location>
        <begin position="472"/>
        <end position="505"/>
    </location>
</feature>
<evidence type="ECO:0000313" key="3">
    <source>
        <dbReference type="Proteomes" id="UP000612746"/>
    </source>
</evidence>
<gene>
    <name evidence="2" type="ORF">INT44_003944</name>
</gene>
<feature type="compositionally biased region" description="Low complexity" evidence="1">
    <location>
        <begin position="66"/>
        <end position="83"/>
    </location>
</feature>
<feature type="compositionally biased region" description="Low complexity" evidence="1">
    <location>
        <begin position="154"/>
        <end position="165"/>
    </location>
</feature>
<feature type="compositionally biased region" description="Basic and acidic residues" evidence="1">
    <location>
        <begin position="411"/>
        <end position="424"/>
    </location>
</feature>
<feature type="compositionally biased region" description="Basic and acidic residues" evidence="1">
    <location>
        <begin position="367"/>
        <end position="389"/>
    </location>
</feature>
<feature type="compositionally biased region" description="Low complexity" evidence="1">
    <location>
        <begin position="604"/>
        <end position="614"/>
    </location>
</feature>
<evidence type="ECO:0000313" key="2">
    <source>
        <dbReference type="EMBL" id="KAG2188805.1"/>
    </source>
</evidence>
<name>A0A8H7QBI4_9FUNG</name>
<feature type="compositionally biased region" description="Acidic residues" evidence="1">
    <location>
        <begin position="688"/>
        <end position="700"/>
    </location>
</feature>
<feature type="region of interest" description="Disordered" evidence="1">
    <location>
        <begin position="467"/>
        <end position="505"/>
    </location>
</feature>
<comment type="caution">
    <text evidence="2">The sequence shown here is derived from an EMBL/GenBank/DDBJ whole genome shotgun (WGS) entry which is preliminary data.</text>
</comment>
<dbReference type="AlphaFoldDB" id="A0A8H7QBI4"/>
<feature type="compositionally biased region" description="Basic and acidic residues" evidence="1">
    <location>
        <begin position="653"/>
        <end position="667"/>
    </location>
</feature>
<feature type="compositionally biased region" description="Basic and acidic residues" evidence="1">
    <location>
        <begin position="571"/>
        <end position="581"/>
    </location>
</feature>
<feature type="compositionally biased region" description="Polar residues" evidence="1">
    <location>
        <begin position="643"/>
        <end position="652"/>
    </location>
</feature>
<dbReference type="Proteomes" id="UP000612746">
    <property type="component" value="Unassembled WGS sequence"/>
</dbReference>
<keyword evidence="3" id="KW-1185">Reference proteome</keyword>
<feature type="region of interest" description="Disordered" evidence="1">
    <location>
        <begin position="521"/>
        <end position="700"/>
    </location>
</feature>
<feature type="region of interest" description="Disordered" evidence="1">
    <location>
        <begin position="279"/>
        <end position="429"/>
    </location>
</feature>
<organism evidence="2 3">
    <name type="scientific">Umbelopsis vinacea</name>
    <dbReference type="NCBI Taxonomy" id="44442"/>
    <lineage>
        <taxon>Eukaryota</taxon>
        <taxon>Fungi</taxon>
        <taxon>Fungi incertae sedis</taxon>
        <taxon>Mucoromycota</taxon>
        <taxon>Mucoromycotina</taxon>
        <taxon>Umbelopsidomycetes</taxon>
        <taxon>Umbelopsidales</taxon>
        <taxon>Umbelopsidaceae</taxon>
        <taxon>Umbelopsis</taxon>
    </lineage>
</organism>
<reference evidence="2" key="1">
    <citation type="submission" date="2020-12" db="EMBL/GenBank/DDBJ databases">
        <title>Metabolic potential, ecology and presence of endohyphal bacteria is reflected in genomic diversity of Mucoromycotina.</title>
        <authorList>
            <person name="Muszewska A."/>
            <person name="Okrasinska A."/>
            <person name="Steczkiewicz K."/>
            <person name="Drgas O."/>
            <person name="Orlowska M."/>
            <person name="Perlinska-Lenart U."/>
            <person name="Aleksandrzak-Piekarczyk T."/>
            <person name="Szatraj K."/>
            <person name="Zielenkiewicz U."/>
            <person name="Pilsyk S."/>
            <person name="Malc E."/>
            <person name="Mieczkowski P."/>
            <person name="Kruszewska J.S."/>
            <person name="Biernat P."/>
            <person name="Pawlowska J."/>
        </authorList>
    </citation>
    <scope>NUCLEOTIDE SEQUENCE</scope>
    <source>
        <strain evidence="2">WA0000051536</strain>
    </source>
</reference>